<keyword evidence="3" id="KW-1185">Reference proteome</keyword>
<dbReference type="InterPro" id="IPR029052">
    <property type="entry name" value="Metallo-depent_PP-like"/>
</dbReference>
<dbReference type="InterPro" id="IPR050126">
    <property type="entry name" value="Ap4A_hydrolase"/>
</dbReference>
<proteinExistence type="predicted"/>
<evidence type="ECO:0000313" key="2">
    <source>
        <dbReference type="EMBL" id="GGX78606.1"/>
    </source>
</evidence>
<name>A0ABQ2YDB3_9GAMM</name>
<accession>A0ABQ2YDB3</accession>
<dbReference type="InterPro" id="IPR004843">
    <property type="entry name" value="Calcineurin-like_PHP"/>
</dbReference>
<dbReference type="PANTHER" id="PTHR42850:SF10">
    <property type="entry name" value="SERINE_THREONINE-PROTEIN PHOSPHATASE 1"/>
    <property type="match status" value="1"/>
</dbReference>
<dbReference type="SUPFAM" id="SSF56300">
    <property type="entry name" value="Metallo-dependent phosphatases"/>
    <property type="match status" value="1"/>
</dbReference>
<protein>
    <submittedName>
        <fullName evidence="2">Serine/threonine-protein phosphatase 1</fullName>
    </submittedName>
</protein>
<dbReference type="Gene3D" id="3.60.21.10">
    <property type="match status" value="1"/>
</dbReference>
<reference evidence="3" key="1">
    <citation type="journal article" date="2019" name="Int. J. Syst. Evol. Microbiol.">
        <title>The Global Catalogue of Microorganisms (GCM) 10K type strain sequencing project: providing services to taxonomists for standard genome sequencing and annotation.</title>
        <authorList>
            <consortium name="The Broad Institute Genomics Platform"/>
            <consortium name="The Broad Institute Genome Sequencing Center for Infectious Disease"/>
            <person name="Wu L."/>
            <person name="Ma J."/>
        </authorList>
    </citation>
    <scope>NUCLEOTIDE SEQUENCE [LARGE SCALE GENOMIC DNA]</scope>
    <source>
        <strain evidence="3">KCTC 22228</strain>
    </source>
</reference>
<dbReference type="Proteomes" id="UP000653056">
    <property type="component" value="Unassembled WGS sequence"/>
</dbReference>
<comment type="caution">
    <text evidence="2">The sequence shown here is derived from an EMBL/GenBank/DDBJ whole genome shotgun (WGS) entry which is preliminary data.</text>
</comment>
<dbReference type="InterPro" id="IPR006186">
    <property type="entry name" value="Ser/Thr-sp_prot-phosphatase"/>
</dbReference>
<gene>
    <name evidence="2" type="primary">pphA</name>
    <name evidence="2" type="ORF">GCM10007160_02340</name>
</gene>
<feature type="domain" description="Serine/threonine specific protein phosphatases" evidence="1">
    <location>
        <begin position="70"/>
        <end position="75"/>
    </location>
</feature>
<dbReference type="PANTHER" id="PTHR42850">
    <property type="entry name" value="METALLOPHOSPHOESTERASE"/>
    <property type="match status" value="1"/>
</dbReference>
<dbReference type="Pfam" id="PF00149">
    <property type="entry name" value="Metallophos"/>
    <property type="match status" value="1"/>
</dbReference>
<dbReference type="PROSITE" id="PS00125">
    <property type="entry name" value="SER_THR_PHOSPHATASE"/>
    <property type="match status" value="1"/>
</dbReference>
<sequence>MLQRFAPNTMGTDYVVGDIHGCHDLLLRELERVRFDHQYDRLFCVGDLIDRGPNSLQCLRLPFEPWFHSVRGNHELLAHDALELGRWGMWLLNGGVWVRDEDPQQVRERLREALTRMPYAFEIEVEGARVGIVHAEPPSDWSRIVPGDDALEHHLVWSRRRIERRDTSRVEGIDAVVVGHTILREPVWLGNVHYIDTGAFTTGRLTLIRLVDVVRMVGE</sequence>
<evidence type="ECO:0000259" key="1">
    <source>
        <dbReference type="PROSITE" id="PS00125"/>
    </source>
</evidence>
<dbReference type="EMBL" id="BMXS01000001">
    <property type="protein sequence ID" value="GGX78606.1"/>
    <property type="molecule type" value="Genomic_DNA"/>
</dbReference>
<evidence type="ECO:0000313" key="3">
    <source>
        <dbReference type="Proteomes" id="UP000653056"/>
    </source>
</evidence>
<organism evidence="2 3">
    <name type="scientific">Litchfieldella qijiaojingensis</name>
    <dbReference type="NCBI Taxonomy" id="980347"/>
    <lineage>
        <taxon>Bacteria</taxon>
        <taxon>Pseudomonadati</taxon>
        <taxon>Pseudomonadota</taxon>
        <taxon>Gammaproteobacteria</taxon>
        <taxon>Oceanospirillales</taxon>
        <taxon>Halomonadaceae</taxon>
        <taxon>Litchfieldella</taxon>
    </lineage>
</organism>